<proteinExistence type="predicted"/>
<reference evidence="1" key="2">
    <citation type="submission" date="2021-04" db="EMBL/GenBank/DDBJ databases">
        <authorList>
            <person name="Gilroy R."/>
        </authorList>
    </citation>
    <scope>NUCLEOTIDE SEQUENCE</scope>
    <source>
        <strain evidence="1">14975</strain>
    </source>
</reference>
<comment type="caution">
    <text evidence="1">The sequence shown here is derived from an EMBL/GenBank/DDBJ whole genome shotgun (WGS) entry which is preliminary data.</text>
</comment>
<dbReference type="Proteomes" id="UP000823964">
    <property type="component" value="Unassembled WGS sequence"/>
</dbReference>
<evidence type="ECO:0000313" key="2">
    <source>
        <dbReference type="Proteomes" id="UP000823964"/>
    </source>
</evidence>
<name>A0A9D1VBB1_9BACT</name>
<accession>A0A9D1VBB1</accession>
<reference evidence="1" key="1">
    <citation type="journal article" date="2021" name="PeerJ">
        <title>Extensive microbial diversity within the chicken gut microbiome revealed by metagenomics and culture.</title>
        <authorList>
            <person name="Gilroy R."/>
            <person name="Ravi A."/>
            <person name="Getino M."/>
            <person name="Pursley I."/>
            <person name="Horton D.L."/>
            <person name="Alikhan N.F."/>
            <person name="Baker D."/>
            <person name="Gharbi K."/>
            <person name="Hall N."/>
            <person name="Watson M."/>
            <person name="Adriaenssens E.M."/>
            <person name="Foster-Nyarko E."/>
            <person name="Jarju S."/>
            <person name="Secka A."/>
            <person name="Antonio M."/>
            <person name="Oren A."/>
            <person name="Chaudhuri R.R."/>
            <person name="La Ragione R."/>
            <person name="Hildebrand F."/>
            <person name="Pallen M.J."/>
        </authorList>
    </citation>
    <scope>NUCLEOTIDE SEQUENCE</scope>
    <source>
        <strain evidence="1">14975</strain>
    </source>
</reference>
<sequence>MAKRSTYSFKSTALMDRFMLDIMEQRNLDRTSVIKLALYLFACYSKREDVRQMNLHQLVEDLNARGRDAAHSYGSFGDFCDS</sequence>
<dbReference type="AlphaFoldDB" id="A0A9D1VBB1"/>
<gene>
    <name evidence="1" type="ORF">H9862_05425</name>
</gene>
<evidence type="ECO:0000313" key="1">
    <source>
        <dbReference type="EMBL" id="HIX20028.1"/>
    </source>
</evidence>
<organism evidence="1 2">
    <name type="scientific">Candidatus Akkermansia intestinigallinarum</name>
    <dbReference type="NCBI Taxonomy" id="2838431"/>
    <lineage>
        <taxon>Bacteria</taxon>
        <taxon>Pseudomonadati</taxon>
        <taxon>Verrucomicrobiota</taxon>
        <taxon>Verrucomicrobiia</taxon>
        <taxon>Verrucomicrobiales</taxon>
        <taxon>Akkermansiaceae</taxon>
        <taxon>Akkermansia</taxon>
    </lineage>
</organism>
<dbReference type="EMBL" id="DXFQ01000095">
    <property type="protein sequence ID" value="HIX20028.1"/>
    <property type="molecule type" value="Genomic_DNA"/>
</dbReference>
<protein>
    <submittedName>
        <fullName evidence="1">Uncharacterized protein</fullName>
    </submittedName>
</protein>